<reference evidence="3 4" key="1">
    <citation type="journal article" date="2016" name="Nat. Commun.">
        <title>Thousands of microbial genomes shed light on interconnected biogeochemical processes in an aquifer system.</title>
        <authorList>
            <person name="Anantharaman K."/>
            <person name="Brown C.T."/>
            <person name="Hug L.A."/>
            <person name="Sharon I."/>
            <person name="Castelle C.J."/>
            <person name="Probst A.J."/>
            <person name="Thomas B.C."/>
            <person name="Singh A."/>
            <person name="Wilkins M.J."/>
            <person name="Karaoz U."/>
            <person name="Brodie E.L."/>
            <person name="Williams K.H."/>
            <person name="Hubbard S.S."/>
            <person name="Banfield J.F."/>
        </authorList>
    </citation>
    <scope>NUCLEOTIDE SEQUENCE [LARGE SCALE GENOMIC DNA]</scope>
</reference>
<accession>A0A1G2D539</accession>
<feature type="region of interest" description="Disordered" evidence="1">
    <location>
        <begin position="181"/>
        <end position="205"/>
    </location>
</feature>
<dbReference type="STRING" id="1798661.A3D65_04100"/>
<keyword evidence="2" id="KW-0472">Membrane</keyword>
<dbReference type="AlphaFoldDB" id="A0A1G2D539"/>
<keyword evidence="2" id="KW-0812">Transmembrane</keyword>
<protein>
    <submittedName>
        <fullName evidence="3">Uncharacterized protein</fullName>
    </submittedName>
</protein>
<sequence>MNYFLLPILTFLLPEFAFAQNYTLMAPMGSILSGSPDLTTYLQGAVIVVIGIAGLLAVSMTVFCSMRLMMAQSASARSAAKECIWNAIYGLLLAIGAWIILYTINPFLLSSEVELGNVALAPLQNVSATIPQGTYQWSSGTTCTPVAGKIVSVMPPSYCSGTSPSTSGACCGYADSPFRPRTGTPTGTTGGETAPSTDPTTTLPETPITFAASTFTVNEDEGPPRMTVSRNSGDGSVSVVGVDTVTVRSCDRRQCTSRQISLVVEEPCVTNQFMTCKVLPTGSDPALPMCIPPSGLAGINGGLVTHAYKFRIVSDDGGGVIRLVGGDQKEFPPLACLNKGSCFNDNDNDDRILVCTGDSESGRECTLESGSGGGDDCEDNTIPSNIVASISSYPGDLSSTASTAYSSNRRISGYCGNGGSLGTGQISFTISTNKSGVDICTVEKERTYYLNVTTIPDFGGGDPLYSLFRDFVP</sequence>
<gene>
    <name evidence="3" type="ORF">A3D65_04100</name>
</gene>
<keyword evidence="2" id="KW-1133">Transmembrane helix</keyword>
<feature type="transmembrane region" description="Helical" evidence="2">
    <location>
        <begin position="84"/>
        <end position="104"/>
    </location>
</feature>
<evidence type="ECO:0000256" key="1">
    <source>
        <dbReference type="SAM" id="MobiDB-lite"/>
    </source>
</evidence>
<organism evidence="3 4">
    <name type="scientific">Candidatus Lloydbacteria bacterium RIFCSPHIGHO2_02_FULL_50_13</name>
    <dbReference type="NCBI Taxonomy" id="1798661"/>
    <lineage>
        <taxon>Bacteria</taxon>
        <taxon>Candidatus Lloydiibacteriota</taxon>
    </lineage>
</organism>
<dbReference type="EMBL" id="MHLL01000028">
    <property type="protein sequence ID" value="OGZ08756.1"/>
    <property type="molecule type" value="Genomic_DNA"/>
</dbReference>
<evidence type="ECO:0000256" key="2">
    <source>
        <dbReference type="SAM" id="Phobius"/>
    </source>
</evidence>
<evidence type="ECO:0000313" key="4">
    <source>
        <dbReference type="Proteomes" id="UP000177996"/>
    </source>
</evidence>
<evidence type="ECO:0000313" key="3">
    <source>
        <dbReference type="EMBL" id="OGZ08756.1"/>
    </source>
</evidence>
<comment type="caution">
    <text evidence="3">The sequence shown here is derived from an EMBL/GenBank/DDBJ whole genome shotgun (WGS) entry which is preliminary data.</text>
</comment>
<feature type="compositionally biased region" description="Polar residues" evidence="1">
    <location>
        <begin position="194"/>
        <end position="204"/>
    </location>
</feature>
<proteinExistence type="predicted"/>
<feature type="transmembrane region" description="Helical" evidence="2">
    <location>
        <begin position="43"/>
        <end position="63"/>
    </location>
</feature>
<dbReference type="Proteomes" id="UP000177996">
    <property type="component" value="Unassembled WGS sequence"/>
</dbReference>
<name>A0A1G2D539_9BACT</name>